<gene>
    <name evidence="1" type="ORF">VM95_21445</name>
</gene>
<organism evidence="1 2">
    <name type="scientific">Streptomyces rubellomurinus (strain ATCC 31215)</name>
    <dbReference type="NCBI Taxonomy" id="359131"/>
    <lineage>
        <taxon>Bacteria</taxon>
        <taxon>Bacillati</taxon>
        <taxon>Actinomycetota</taxon>
        <taxon>Actinomycetes</taxon>
        <taxon>Kitasatosporales</taxon>
        <taxon>Streptomycetaceae</taxon>
        <taxon>Streptomyces</taxon>
    </lineage>
</organism>
<proteinExistence type="predicted"/>
<accession>A0A0F2TD17</accession>
<dbReference type="RefSeq" id="WP_045699328.1">
    <property type="nucleotide sequence ID" value="NZ_JZKH01000044.1"/>
</dbReference>
<dbReference type="Proteomes" id="UP000033699">
    <property type="component" value="Unassembled WGS sequence"/>
</dbReference>
<comment type="caution">
    <text evidence="1">The sequence shown here is derived from an EMBL/GenBank/DDBJ whole genome shotgun (WGS) entry which is preliminary data.</text>
</comment>
<dbReference type="OrthoDB" id="4335097at2"/>
<dbReference type="EMBL" id="JZKH01000044">
    <property type="protein sequence ID" value="KJS60406.1"/>
    <property type="molecule type" value="Genomic_DNA"/>
</dbReference>
<dbReference type="PATRIC" id="fig|359131.3.peg.5151"/>
<protein>
    <submittedName>
        <fullName evidence="1">Uncharacterized protein</fullName>
    </submittedName>
</protein>
<sequence>MPRTSLFALIVVVLALAATVISAVVQFWWGLGLWPLMAGVASNVIWMDRRRARILQAVAERG</sequence>
<evidence type="ECO:0000313" key="1">
    <source>
        <dbReference type="EMBL" id="KJS60406.1"/>
    </source>
</evidence>
<keyword evidence="2" id="KW-1185">Reference proteome</keyword>
<evidence type="ECO:0000313" key="2">
    <source>
        <dbReference type="Proteomes" id="UP000033699"/>
    </source>
</evidence>
<reference evidence="1 2" key="1">
    <citation type="submission" date="2015-02" db="EMBL/GenBank/DDBJ databases">
        <authorList>
            <person name="Ju K.-S."/>
            <person name="Doroghazi J.R."/>
            <person name="Metcalf W."/>
        </authorList>
    </citation>
    <scope>NUCLEOTIDE SEQUENCE [LARGE SCALE GENOMIC DNA]</scope>
    <source>
        <strain evidence="1 2">ATCC 31215</strain>
    </source>
</reference>
<name>A0A0F2TD17_STRR3</name>
<dbReference type="AlphaFoldDB" id="A0A0F2TD17"/>